<keyword evidence="4" id="KW-1133">Transmembrane helix</keyword>
<dbReference type="RefSeq" id="WP_132224504.1">
    <property type="nucleotide sequence ID" value="NZ_SMGO01000002.1"/>
</dbReference>
<dbReference type="PANTHER" id="PTHR11361">
    <property type="entry name" value="DNA MISMATCH REPAIR PROTEIN MUTS FAMILY MEMBER"/>
    <property type="match status" value="1"/>
</dbReference>
<dbReference type="GO" id="GO:0005524">
    <property type="term" value="F:ATP binding"/>
    <property type="evidence" value="ECO:0007669"/>
    <property type="project" value="UniProtKB-KW"/>
</dbReference>
<keyword evidence="2" id="KW-0067">ATP-binding</keyword>
<dbReference type="AlphaFoldDB" id="A0A4R1M1I2"/>
<comment type="caution">
    <text evidence="6">The sequence shown here is derived from an EMBL/GenBank/DDBJ whole genome shotgun (WGS) entry which is preliminary data.</text>
</comment>
<dbReference type="Gene3D" id="3.40.50.300">
    <property type="entry name" value="P-loop containing nucleotide triphosphate hydrolases"/>
    <property type="match status" value="1"/>
</dbReference>
<dbReference type="Gene3D" id="1.10.1420.10">
    <property type="match status" value="1"/>
</dbReference>
<evidence type="ECO:0000259" key="5">
    <source>
        <dbReference type="SMART" id="SM00534"/>
    </source>
</evidence>
<dbReference type="Pfam" id="PF00488">
    <property type="entry name" value="MutS_V"/>
    <property type="match status" value="1"/>
</dbReference>
<dbReference type="PANTHER" id="PTHR11361:SF99">
    <property type="entry name" value="DNA MISMATCH REPAIR PROTEIN"/>
    <property type="match status" value="1"/>
</dbReference>
<dbReference type="SMART" id="SM00534">
    <property type="entry name" value="MUTSac"/>
    <property type="match status" value="1"/>
</dbReference>
<keyword evidence="4" id="KW-0472">Membrane</keyword>
<dbReference type="SUPFAM" id="SSF48334">
    <property type="entry name" value="DNA repair protein MutS, domain III"/>
    <property type="match status" value="1"/>
</dbReference>
<evidence type="ECO:0000313" key="6">
    <source>
        <dbReference type="EMBL" id="TCK83483.1"/>
    </source>
</evidence>
<sequence>MSFQKEEYYQNNITSTATNIKQLNSKINRFSFLRLALILVGGFALFQVIQSEQLTLTLITFFGIVILFFWLVFVQSKLVKSKEVLERFLKINENEIAVYNNRSSNIYSNGESYVDDKHLYSSDLDIYGDSSLFQLVNRCSSIGGIRKLAEWLNKPSGKQDIEARQEFVEELSADFNFWQNIQAQLIFTLDKPTDYKKKLETYLSKTIPITSITFLRTYVKITPFLMLALLAGSFFSSKLLALFIIVGILHLLLSIFFAGKVNQIIVDVNIAGSALLSFSSVFQSIEQREWKSTLAKSLLNNIQAETNNLVSLSIKNLSKICERLDVRLNVFVGTALNVFLLWDLKQVFALEEWRKTQSSGISEAFDLLSEFEAIGSMATLHFNRPDWVFPRINSDQTHVFEASQLAHPFISDQEVVANDYSLKSHCIALITGSNMAGKSTFLRTVGINAVLAYAGAPVNASSMEISVMQMVTYMRIRDSINESTSTFKAELNRIKQVLEEVEINANTFFLLDEMLRGTNSVDKYLGSKAIIEKLIANKGVGMVATHDLKLADLSEVYPDYVRNFHFDIQVKGEDMLFDYLLKDGACTIFNASLLLKKIGIHI</sequence>
<reference evidence="6 7" key="1">
    <citation type="submission" date="2019-03" db="EMBL/GenBank/DDBJ databases">
        <title>Genomic Encyclopedia of Archaeal and Bacterial Type Strains, Phase II (KMG-II): from individual species to whole genera.</title>
        <authorList>
            <person name="Goeker M."/>
        </authorList>
    </citation>
    <scope>NUCLEOTIDE SEQUENCE [LARGE SCALE GENOMIC DNA]</scope>
    <source>
        <strain evidence="6 7">DSM 22554</strain>
    </source>
</reference>
<dbReference type="InterPro" id="IPR036187">
    <property type="entry name" value="DNA_mismatch_repair_MutS_sf"/>
</dbReference>
<keyword evidence="4" id="KW-0812">Transmembrane</keyword>
<dbReference type="GO" id="GO:0030983">
    <property type="term" value="F:mismatched DNA binding"/>
    <property type="evidence" value="ECO:0007669"/>
    <property type="project" value="InterPro"/>
</dbReference>
<dbReference type="GO" id="GO:0005829">
    <property type="term" value="C:cytosol"/>
    <property type="evidence" value="ECO:0007669"/>
    <property type="project" value="TreeGrafter"/>
</dbReference>
<dbReference type="OrthoDB" id="1097361at2"/>
<feature type="transmembrane region" description="Helical" evidence="4">
    <location>
        <begin position="31"/>
        <end position="49"/>
    </location>
</feature>
<evidence type="ECO:0000256" key="4">
    <source>
        <dbReference type="SAM" id="Phobius"/>
    </source>
</evidence>
<accession>A0A4R1M1I2</accession>
<organism evidence="6 7">
    <name type="scientific">Albibacterium bauzanense</name>
    <dbReference type="NCBI Taxonomy" id="653929"/>
    <lineage>
        <taxon>Bacteria</taxon>
        <taxon>Pseudomonadati</taxon>
        <taxon>Bacteroidota</taxon>
        <taxon>Sphingobacteriia</taxon>
        <taxon>Sphingobacteriales</taxon>
        <taxon>Sphingobacteriaceae</taxon>
        <taxon>Albibacterium</taxon>
    </lineage>
</organism>
<dbReference type="EMBL" id="SMGO01000002">
    <property type="protein sequence ID" value="TCK83483.1"/>
    <property type="molecule type" value="Genomic_DNA"/>
</dbReference>
<dbReference type="GO" id="GO:0006298">
    <property type="term" value="P:mismatch repair"/>
    <property type="evidence" value="ECO:0007669"/>
    <property type="project" value="InterPro"/>
</dbReference>
<name>A0A4R1M1I2_9SPHI</name>
<evidence type="ECO:0000256" key="2">
    <source>
        <dbReference type="ARBA" id="ARBA00022840"/>
    </source>
</evidence>
<dbReference type="Pfam" id="PF05192">
    <property type="entry name" value="MutS_III"/>
    <property type="match status" value="1"/>
</dbReference>
<dbReference type="Proteomes" id="UP000294616">
    <property type="component" value="Unassembled WGS sequence"/>
</dbReference>
<evidence type="ECO:0000256" key="3">
    <source>
        <dbReference type="ARBA" id="ARBA00023125"/>
    </source>
</evidence>
<keyword evidence="7" id="KW-1185">Reference proteome</keyword>
<dbReference type="InterPro" id="IPR007696">
    <property type="entry name" value="DNA_mismatch_repair_MutS_core"/>
</dbReference>
<evidence type="ECO:0000256" key="1">
    <source>
        <dbReference type="ARBA" id="ARBA00022741"/>
    </source>
</evidence>
<proteinExistence type="predicted"/>
<dbReference type="GO" id="GO:0140664">
    <property type="term" value="F:ATP-dependent DNA damage sensor activity"/>
    <property type="evidence" value="ECO:0007669"/>
    <property type="project" value="InterPro"/>
</dbReference>
<dbReference type="SUPFAM" id="SSF52540">
    <property type="entry name" value="P-loop containing nucleoside triphosphate hydrolases"/>
    <property type="match status" value="1"/>
</dbReference>
<keyword evidence="3" id="KW-0238">DNA-binding</keyword>
<dbReference type="InterPro" id="IPR027417">
    <property type="entry name" value="P-loop_NTPase"/>
</dbReference>
<gene>
    <name evidence="6" type="ORF">C8N28_2084</name>
</gene>
<dbReference type="InterPro" id="IPR045076">
    <property type="entry name" value="MutS"/>
</dbReference>
<protein>
    <submittedName>
        <fullName evidence="6">MutS-like protein</fullName>
    </submittedName>
</protein>
<feature type="domain" description="DNA mismatch repair proteins mutS family" evidence="5">
    <location>
        <begin position="425"/>
        <end position="596"/>
    </location>
</feature>
<keyword evidence="1" id="KW-0547">Nucleotide-binding</keyword>
<evidence type="ECO:0000313" key="7">
    <source>
        <dbReference type="Proteomes" id="UP000294616"/>
    </source>
</evidence>
<feature type="transmembrane region" description="Helical" evidence="4">
    <location>
        <begin position="55"/>
        <end position="74"/>
    </location>
</feature>
<dbReference type="InterPro" id="IPR000432">
    <property type="entry name" value="DNA_mismatch_repair_MutS_C"/>
</dbReference>